<keyword evidence="4" id="KW-1185">Reference proteome</keyword>
<evidence type="ECO:0000313" key="4">
    <source>
        <dbReference type="Proteomes" id="UP000729357"/>
    </source>
</evidence>
<feature type="compositionally biased region" description="Acidic residues" evidence="2">
    <location>
        <begin position="122"/>
        <end position="132"/>
    </location>
</feature>
<dbReference type="EMBL" id="JAHFXS010002458">
    <property type="protein sequence ID" value="KAG9972214.1"/>
    <property type="molecule type" value="Genomic_DNA"/>
</dbReference>
<keyword evidence="1" id="KW-0175">Coiled coil</keyword>
<feature type="region of interest" description="Disordered" evidence="2">
    <location>
        <begin position="105"/>
        <end position="140"/>
    </location>
</feature>
<dbReference type="Proteomes" id="UP000729357">
    <property type="component" value="Unassembled WGS sequence"/>
</dbReference>
<reference evidence="3" key="2">
    <citation type="submission" date="2021-08" db="EMBL/GenBank/DDBJ databases">
        <authorList>
            <person name="Gostincar C."/>
            <person name="Sun X."/>
            <person name="Song Z."/>
            <person name="Gunde-Cimerman N."/>
        </authorList>
    </citation>
    <scope>NUCLEOTIDE SEQUENCE</scope>
    <source>
        <strain evidence="3">EXF-9298</strain>
    </source>
</reference>
<feature type="compositionally biased region" description="Low complexity" evidence="2">
    <location>
        <begin position="111"/>
        <end position="121"/>
    </location>
</feature>
<organism evidence="3 4">
    <name type="scientific">Aureobasidium melanogenum</name>
    <name type="common">Aureobasidium pullulans var. melanogenum</name>
    <dbReference type="NCBI Taxonomy" id="46634"/>
    <lineage>
        <taxon>Eukaryota</taxon>
        <taxon>Fungi</taxon>
        <taxon>Dikarya</taxon>
        <taxon>Ascomycota</taxon>
        <taxon>Pezizomycotina</taxon>
        <taxon>Dothideomycetes</taxon>
        <taxon>Dothideomycetidae</taxon>
        <taxon>Dothideales</taxon>
        <taxon>Saccotheciaceae</taxon>
        <taxon>Aureobasidium</taxon>
    </lineage>
</organism>
<evidence type="ECO:0000256" key="1">
    <source>
        <dbReference type="SAM" id="Coils"/>
    </source>
</evidence>
<protein>
    <submittedName>
        <fullName evidence="3">Uncharacterized protein</fullName>
    </submittedName>
</protein>
<accession>A0A9P8FGW6</accession>
<gene>
    <name evidence="3" type="ORF">KCU98_g13388</name>
</gene>
<evidence type="ECO:0000256" key="2">
    <source>
        <dbReference type="SAM" id="MobiDB-lite"/>
    </source>
</evidence>
<proteinExistence type="predicted"/>
<reference evidence="3" key="1">
    <citation type="journal article" date="2021" name="J Fungi (Basel)">
        <title>Virulence traits and population genomics of the black yeast Aureobasidium melanogenum.</title>
        <authorList>
            <person name="Cernosa A."/>
            <person name="Sun X."/>
            <person name="Gostincar C."/>
            <person name="Fang C."/>
            <person name="Gunde-Cimerman N."/>
            <person name="Song Z."/>
        </authorList>
    </citation>
    <scope>NUCLEOTIDE SEQUENCE</scope>
    <source>
        <strain evidence="3">EXF-9298</strain>
    </source>
</reference>
<comment type="caution">
    <text evidence="3">The sequence shown here is derived from an EMBL/GenBank/DDBJ whole genome shotgun (WGS) entry which is preliminary data.</text>
</comment>
<sequence>MASTKPSSSEDAKELKKLQGDIKLMNRSLRLKINKAYIYKFRYLLDSRAGLEHKIKALVKERDKLKEKKLKLKKRERKLQGQKQDLKAKILDLKIAYRDLRHNNRDEDVESSSCSESCCYSSEEDSFDEDSVEKDSSEEN</sequence>
<dbReference type="AlphaFoldDB" id="A0A9P8FGW6"/>
<feature type="non-terminal residue" evidence="3">
    <location>
        <position position="140"/>
    </location>
</feature>
<name>A0A9P8FGW6_AURME</name>
<feature type="coiled-coil region" evidence="1">
    <location>
        <begin position="48"/>
        <end position="103"/>
    </location>
</feature>
<evidence type="ECO:0000313" key="3">
    <source>
        <dbReference type="EMBL" id="KAG9972214.1"/>
    </source>
</evidence>